<keyword evidence="2" id="KW-1185">Reference proteome</keyword>
<accession>A0A511X971</accession>
<reference evidence="1 2" key="1">
    <citation type="submission" date="2019-07" db="EMBL/GenBank/DDBJ databases">
        <title>Whole genome shotgun sequence of Acetobacter nitrogenifigens NBRC 105050.</title>
        <authorList>
            <person name="Hosoyama A."/>
            <person name="Uohara A."/>
            <person name="Ohji S."/>
            <person name="Ichikawa N."/>
        </authorList>
    </citation>
    <scope>NUCLEOTIDE SEQUENCE [LARGE SCALE GENOMIC DNA]</scope>
    <source>
        <strain evidence="1 2">NBRC 105050</strain>
    </source>
</reference>
<dbReference type="Proteomes" id="UP000321635">
    <property type="component" value="Unassembled WGS sequence"/>
</dbReference>
<proteinExistence type="predicted"/>
<name>A0A511X971_9PROT</name>
<dbReference type="EMBL" id="BJYF01000007">
    <property type="protein sequence ID" value="GEN59488.1"/>
    <property type="molecule type" value="Genomic_DNA"/>
</dbReference>
<sequence length="55" mass="5821">MRTTRADGTARVYTVAGHSMGGALWTPNTLVPVSGAYSNIHRDMLIGAVTFVNNA</sequence>
<gene>
    <name evidence="1" type="ORF">ANI02nite_13720</name>
</gene>
<dbReference type="SUPFAM" id="SSF69279">
    <property type="entry name" value="Phage tail proteins"/>
    <property type="match status" value="1"/>
</dbReference>
<comment type="caution">
    <text evidence="1">The sequence shown here is derived from an EMBL/GenBank/DDBJ whole genome shotgun (WGS) entry which is preliminary data.</text>
</comment>
<protein>
    <submittedName>
        <fullName evidence="1">Uncharacterized protein</fullName>
    </submittedName>
</protein>
<dbReference type="RefSeq" id="WP_154660349.1">
    <property type="nucleotide sequence ID" value="NZ_AUBI01000003.1"/>
</dbReference>
<evidence type="ECO:0000313" key="2">
    <source>
        <dbReference type="Proteomes" id="UP000321635"/>
    </source>
</evidence>
<dbReference type="STRING" id="1120919.GCA_000429165_01092"/>
<evidence type="ECO:0000313" key="1">
    <source>
        <dbReference type="EMBL" id="GEN59488.1"/>
    </source>
</evidence>
<dbReference type="Gene3D" id="2.30.300.10">
    <property type="entry name" value="Baseplate protein-like domain - beta roll fold"/>
    <property type="match status" value="1"/>
</dbReference>
<dbReference type="AlphaFoldDB" id="A0A511X971"/>
<organism evidence="1 2">
    <name type="scientific">Acetobacter nitrogenifigens DSM 23921 = NBRC 105050</name>
    <dbReference type="NCBI Taxonomy" id="1120919"/>
    <lineage>
        <taxon>Bacteria</taxon>
        <taxon>Pseudomonadati</taxon>
        <taxon>Pseudomonadota</taxon>
        <taxon>Alphaproteobacteria</taxon>
        <taxon>Acetobacterales</taxon>
        <taxon>Acetobacteraceae</taxon>
        <taxon>Acetobacter</taxon>
    </lineage>
</organism>